<evidence type="ECO:0000256" key="3">
    <source>
        <dbReference type="ARBA" id="ARBA00022917"/>
    </source>
</evidence>
<feature type="region of interest" description="Disordered" evidence="5">
    <location>
        <begin position="105"/>
        <end position="124"/>
    </location>
</feature>
<dbReference type="Proteomes" id="UP001465755">
    <property type="component" value="Unassembled WGS sequence"/>
</dbReference>
<reference evidence="8 9" key="1">
    <citation type="journal article" date="2024" name="Nat. Commun.">
        <title>Phylogenomics reveals the evolutionary origins of lichenization in chlorophyte algae.</title>
        <authorList>
            <person name="Puginier C."/>
            <person name="Libourel C."/>
            <person name="Otte J."/>
            <person name="Skaloud P."/>
            <person name="Haon M."/>
            <person name="Grisel S."/>
            <person name="Petersen M."/>
            <person name="Berrin J.G."/>
            <person name="Delaux P.M."/>
            <person name="Dal Grande F."/>
            <person name="Keller J."/>
        </authorList>
    </citation>
    <scope>NUCLEOTIDE SEQUENCE [LARGE SCALE GENOMIC DNA]</scope>
    <source>
        <strain evidence="8 9">SAG 2036</strain>
    </source>
</reference>
<keyword evidence="2 4" id="KW-0396">Initiation factor</keyword>
<accession>A0AAW1PA43</accession>
<feature type="region of interest" description="Disordered" evidence="5">
    <location>
        <begin position="308"/>
        <end position="352"/>
    </location>
</feature>
<feature type="domain" description="JAB1/MPN/MOV34 metalloenzyme" evidence="6">
    <location>
        <begin position="87"/>
        <end position="164"/>
    </location>
</feature>
<evidence type="ECO:0000256" key="4">
    <source>
        <dbReference type="HAMAP-Rule" id="MF_03007"/>
    </source>
</evidence>
<organism evidence="8 9">
    <name type="scientific">Symbiochloris irregularis</name>
    <dbReference type="NCBI Taxonomy" id="706552"/>
    <lineage>
        <taxon>Eukaryota</taxon>
        <taxon>Viridiplantae</taxon>
        <taxon>Chlorophyta</taxon>
        <taxon>core chlorophytes</taxon>
        <taxon>Trebouxiophyceae</taxon>
        <taxon>Trebouxiales</taxon>
        <taxon>Trebouxiaceae</taxon>
        <taxon>Symbiochloris</taxon>
    </lineage>
</organism>
<feature type="domain" description="eIF3h C-terminal" evidence="7">
    <location>
        <begin position="188"/>
        <end position="351"/>
    </location>
</feature>
<comment type="subunit">
    <text evidence="4">Component of the eukaryotic translation initiation factor 3 (eIF-3) complex.</text>
</comment>
<protein>
    <recommendedName>
        <fullName evidence="4">Eukaryotic translation initiation factor 3 subunit H</fullName>
        <shortName evidence="4">eIF3h</shortName>
    </recommendedName>
</protein>
<dbReference type="InterPro" id="IPR000555">
    <property type="entry name" value="JAMM/MPN+_dom"/>
</dbReference>
<dbReference type="GO" id="GO:0033290">
    <property type="term" value="C:eukaryotic 48S preinitiation complex"/>
    <property type="evidence" value="ECO:0007669"/>
    <property type="project" value="UniProtKB-UniRule"/>
</dbReference>
<dbReference type="Pfam" id="PF19445">
    <property type="entry name" value="eIF3h_C"/>
    <property type="match status" value="1"/>
</dbReference>
<dbReference type="Pfam" id="PF01398">
    <property type="entry name" value="JAB"/>
    <property type="match status" value="1"/>
</dbReference>
<dbReference type="Gene3D" id="3.40.140.10">
    <property type="entry name" value="Cytidine Deaminase, domain 2"/>
    <property type="match status" value="1"/>
</dbReference>
<dbReference type="AlphaFoldDB" id="A0AAW1PA43"/>
<dbReference type="GO" id="GO:0005852">
    <property type="term" value="C:eukaryotic translation initiation factor 3 complex"/>
    <property type="evidence" value="ECO:0007669"/>
    <property type="project" value="UniProtKB-UniRule"/>
</dbReference>
<dbReference type="InterPro" id="IPR045810">
    <property type="entry name" value="eIF3h_C"/>
</dbReference>
<comment type="subcellular location">
    <subcellularLocation>
        <location evidence="4">Cytoplasm</location>
    </subcellularLocation>
</comment>
<keyword evidence="3 4" id="KW-0648">Protein biosynthesis</keyword>
<name>A0AAW1PA43_9CHLO</name>
<evidence type="ECO:0000313" key="8">
    <source>
        <dbReference type="EMBL" id="KAK9805309.1"/>
    </source>
</evidence>
<comment type="similarity">
    <text evidence="4">Belongs to the eIF-3 subunit H family.</text>
</comment>
<dbReference type="GO" id="GO:0001732">
    <property type="term" value="P:formation of cytoplasmic translation initiation complex"/>
    <property type="evidence" value="ECO:0007669"/>
    <property type="project" value="UniProtKB-UniRule"/>
</dbReference>
<proteinExistence type="inferred from homology"/>
<gene>
    <name evidence="8" type="ORF">WJX73_000306</name>
</gene>
<evidence type="ECO:0000256" key="5">
    <source>
        <dbReference type="SAM" id="MobiDB-lite"/>
    </source>
</evidence>
<keyword evidence="1 4" id="KW-0963">Cytoplasm</keyword>
<comment type="function">
    <text evidence="4">Component of the eukaryotic translation initiation factor 3 (eIF-3) complex, which is involved in protein synthesis of a specialized repertoire of mRNAs and, together with other initiation factors, stimulates binding of mRNA and methionyl-tRNAi to the 40S ribosome. The eIF-3 complex specifically targets and initiates translation of a subset of mRNAs involved in cell proliferation.</text>
</comment>
<evidence type="ECO:0000256" key="2">
    <source>
        <dbReference type="ARBA" id="ARBA00022540"/>
    </source>
</evidence>
<keyword evidence="9" id="KW-1185">Reference proteome</keyword>
<dbReference type="InterPro" id="IPR050242">
    <property type="entry name" value="JAMM_MPN+_peptidase_M67A"/>
</dbReference>
<dbReference type="HAMAP" id="MF_03007">
    <property type="entry name" value="eIF3h"/>
    <property type="match status" value="1"/>
</dbReference>
<comment type="caution">
    <text evidence="8">The sequence shown here is derived from an EMBL/GenBank/DDBJ whole genome shotgun (WGS) entry which is preliminary data.</text>
</comment>
<dbReference type="GO" id="GO:0008237">
    <property type="term" value="F:metallopeptidase activity"/>
    <property type="evidence" value="ECO:0007669"/>
    <property type="project" value="InterPro"/>
</dbReference>
<dbReference type="InterPro" id="IPR027524">
    <property type="entry name" value="eIF3h"/>
</dbReference>
<feature type="compositionally biased region" description="Basic and acidic residues" evidence="5">
    <location>
        <begin position="311"/>
        <end position="322"/>
    </location>
</feature>
<evidence type="ECO:0000256" key="1">
    <source>
        <dbReference type="ARBA" id="ARBA00022490"/>
    </source>
</evidence>
<evidence type="ECO:0000259" key="7">
    <source>
        <dbReference type="Pfam" id="PF19445"/>
    </source>
</evidence>
<evidence type="ECO:0000259" key="6">
    <source>
        <dbReference type="Pfam" id="PF01398"/>
    </source>
</evidence>
<sequence>MAPAATPTSYCPSAAQARRGWSLALSLSLKCLVPWMTGQLPRGLGPGGRGEKEERSRMLINYLPAELTKDSQQSSVLVTDTECAPALVTGQLLGLDVGQTLEVTDSFPFPSRGGTDEEEGGEGEGASYQLDMMRCLREVNVDNNTVGWYQSTVMGSYQTLELIETFINYKETIKRCICIIFDPQQADAGALALKALRLREPFMGLHKAGNITSEKMKNANVSFRDIFEEIPISVHNSSLGRAVLATLDPGRTMHQSGCDRLELAASSGLERNLAFLNDCLDDIVTEQQKVTFYHRNLARQQQQLAQWQQKRRQENAARRAAGEEPLPEEDPVQFKPIPEPSPLDGMLITNQE</sequence>
<dbReference type="GO" id="GO:0016282">
    <property type="term" value="C:eukaryotic 43S preinitiation complex"/>
    <property type="evidence" value="ECO:0007669"/>
    <property type="project" value="UniProtKB-UniRule"/>
</dbReference>
<dbReference type="PANTHER" id="PTHR10410">
    <property type="entry name" value="EUKARYOTIC TRANSLATION INITIATION FACTOR 3 -RELATED"/>
    <property type="match status" value="1"/>
</dbReference>
<dbReference type="CDD" id="cd08065">
    <property type="entry name" value="MPN_eIF3h"/>
    <property type="match status" value="1"/>
</dbReference>
<dbReference type="EMBL" id="JALJOQ010000044">
    <property type="protein sequence ID" value="KAK9805309.1"/>
    <property type="molecule type" value="Genomic_DNA"/>
</dbReference>
<evidence type="ECO:0000313" key="9">
    <source>
        <dbReference type="Proteomes" id="UP001465755"/>
    </source>
</evidence>
<dbReference type="GO" id="GO:0003743">
    <property type="term" value="F:translation initiation factor activity"/>
    <property type="evidence" value="ECO:0007669"/>
    <property type="project" value="UniProtKB-UniRule"/>
</dbReference>